<evidence type="ECO:0000313" key="3">
    <source>
        <dbReference type="EMBL" id="PRP83262.1"/>
    </source>
</evidence>
<dbReference type="PROSITE" id="PS51375">
    <property type="entry name" value="PPR"/>
    <property type="match status" value="1"/>
</dbReference>
<gene>
    <name evidence="3" type="ORF">PROFUN_09474</name>
</gene>
<dbReference type="GO" id="GO:0031930">
    <property type="term" value="P:mitochondria-nucleus signaling pathway"/>
    <property type="evidence" value="ECO:0007669"/>
    <property type="project" value="TreeGrafter"/>
</dbReference>
<dbReference type="PANTHER" id="PTHR47936">
    <property type="entry name" value="PPR_LONG DOMAIN-CONTAINING PROTEIN"/>
    <property type="match status" value="1"/>
</dbReference>
<feature type="repeat" description="PPR" evidence="2">
    <location>
        <begin position="385"/>
        <end position="419"/>
    </location>
</feature>
<protein>
    <recommendedName>
        <fullName evidence="5">Pentatricopeptide repeat-containing protein</fullName>
    </recommendedName>
</protein>
<dbReference type="InterPro" id="IPR011990">
    <property type="entry name" value="TPR-like_helical_dom_sf"/>
</dbReference>
<keyword evidence="4" id="KW-1185">Reference proteome</keyword>
<comment type="caution">
    <text evidence="3">The sequence shown here is derived from an EMBL/GenBank/DDBJ whole genome shotgun (WGS) entry which is preliminary data.</text>
</comment>
<dbReference type="AlphaFoldDB" id="A0A2P6NH58"/>
<evidence type="ECO:0000256" key="2">
    <source>
        <dbReference type="PROSITE-ProRule" id="PRU00708"/>
    </source>
</evidence>
<dbReference type="Proteomes" id="UP000241769">
    <property type="component" value="Unassembled WGS sequence"/>
</dbReference>
<dbReference type="Gene3D" id="1.25.40.10">
    <property type="entry name" value="Tetratricopeptide repeat domain"/>
    <property type="match status" value="1"/>
</dbReference>
<organism evidence="3 4">
    <name type="scientific">Planoprotostelium fungivorum</name>
    <dbReference type="NCBI Taxonomy" id="1890364"/>
    <lineage>
        <taxon>Eukaryota</taxon>
        <taxon>Amoebozoa</taxon>
        <taxon>Evosea</taxon>
        <taxon>Variosea</taxon>
        <taxon>Cavosteliida</taxon>
        <taxon>Cavosteliaceae</taxon>
        <taxon>Planoprotostelium</taxon>
    </lineage>
</organism>
<accession>A0A2P6NH58</accession>
<sequence length="561" mass="65336">MKSVLSLLQRPQTCINLHLKPNGNFIHQRMLHQGYRMPVSREELLKKVQDTYQRKVDTKSKAIKLHRNTLGVKPPLAAYEIIVHLRKLKDVEKLGEVLSILDHFQVKLDKSTHEEIIKTYLENQDPASAYIWTQLAMSRGIFPTADIMSPVVEHLKSQNDWDALDQLTQRRRQPVNKSSSSFRSTVDKTIAHLEYLRDTNVSIDSRLYAQSLQNVKNDPEAQKKITEYMLKDNINHFNVELNPFQKPDEAFEEIVQLSKMDNFNPENHVSNLIRILSVYATEPHKAERVIQFLKDHNIQPRTILLEYIVRHYTFGGAKMNEIMYWANKAERNSIPLSLKTYEDIIRACCVSKNKLAMSEVNSSLEKQLTWPQWRQKMIAAGLPITVPVYNSFLKMLCSSDKMDKLEQFLDTMKKNTSGPDANTYNILFQYYATKRDQPNMLHYMQQAEKYGYTKYGLRSVLETFHENTPECEEMIEFIMSVVKLPLDPKLAHLVLLKSTNPERWIQKMDGPRMRLSSPLVSTIISHYEKVQNQDEVAKWKNIGEHVKGTEERERGLRFGAK</sequence>
<proteinExistence type="predicted"/>
<evidence type="ECO:0000313" key="4">
    <source>
        <dbReference type="Proteomes" id="UP000241769"/>
    </source>
</evidence>
<dbReference type="InParanoid" id="A0A2P6NH58"/>
<evidence type="ECO:0008006" key="5">
    <source>
        <dbReference type="Google" id="ProtNLM"/>
    </source>
</evidence>
<dbReference type="PANTHER" id="PTHR47936:SF1">
    <property type="entry name" value="PENTATRICOPEPTIDE REPEAT-CONTAINING PROTEIN GUN1, CHLOROPLASTIC"/>
    <property type="match status" value="1"/>
</dbReference>
<dbReference type="Pfam" id="PF13041">
    <property type="entry name" value="PPR_2"/>
    <property type="match status" value="1"/>
</dbReference>
<dbReference type="EMBL" id="MDYQ01000086">
    <property type="protein sequence ID" value="PRP83262.1"/>
    <property type="molecule type" value="Genomic_DNA"/>
</dbReference>
<name>A0A2P6NH58_9EUKA</name>
<evidence type="ECO:0000256" key="1">
    <source>
        <dbReference type="ARBA" id="ARBA00022737"/>
    </source>
</evidence>
<reference evidence="3 4" key="1">
    <citation type="journal article" date="2018" name="Genome Biol. Evol.">
        <title>Multiple Roots of Fruiting Body Formation in Amoebozoa.</title>
        <authorList>
            <person name="Hillmann F."/>
            <person name="Forbes G."/>
            <person name="Novohradska S."/>
            <person name="Ferling I."/>
            <person name="Riege K."/>
            <person name="Groth M."/>
            <person name="Westermann M."/>
            <person name="Marz M."/>
            <person name="Spaller T."/>
            <person name="Winckler T."/>
            <person name="Schaap P."/>
            <person name="Glockner G."/>
        </authorList>
    </citation>
    <scope>NUCLEOTIDE SEQUENCE [LARGE SCALE GENOMIC DNA]</scope>
    <source>
        <strain evidence="3 4">Jena</strain>
    </source>
</reference>
<dbReference type="InterPro" id="IPR002885">
    <property type="entry name" value="PPR_rpt"/>
</dbReference>
<dbReference type="STRING" id="1890364.A0A2P6NH58"/>
<dbReference type="OrthoDB" id="185373at2759"/>
<keyword evidence="1" id="KW-0677">Repeat</keyword>